<evidence type="ECO:0000256" key="1">
    <source>
        <dbReference type="ARBA" id="ARBA00004123"/>
    </source>
</evidence>
<keyword evidence="6" id="KW-1185">Reference proteome</keyword>
<dbReference type="OrthoDB" id="2016913at2759"/>
<dbReference type="Gene3D" id="1.25.10.10">
    <property type="entry name" value="Leucine-rich Repeat Variant"/>
    <property type="match status" value="1"/>
</dbReference>
<dbReference type="EMBL" id="JARK01001608">
    <property type="protein sequence ID" value="EYB86831.1"/>
    <property type="molecule type" value="Genomic_DNA"/>
</dbReference>
<sequence>MGAEDASPSTRQAAVECVEQWVKLPGVGLQQWTPVLSVVFSAVSEDSAALTNLLNILAANDELSSTDQLVHDLCNYITTVVAQKLLTDLAEDIGCDELASLVSAICTVAVTAIPTLLRNARKSGSELLCDLCSLLANICSCDGSYPIDEMISDLPAQFFTTLRENIGSFASSSKYDENRNVATAVSSYYASVCRNAITKMSFPPAECFKEYDKVQREQFHRYRLARSEVSVDAYFMMGRDTLVFLNQELEEAIAKGNLCRIECVVFLWENVADYLSEEDYTEICQNLELCTRLSGIGEGTDADRLANTVMRHLHALSHLVQEHDNSVLGRREQAEDQIGEEAVREGRLSIFTGFLQAAELECHVVRLVLPFIQRKGVSTEALRTLEKFVSERSKGILRVGDEISQCCYSFFMDEANSEQQRLEALKCIGYILSVKPSDDIMFENCHRLLVTRYQKLLYGERAFASVSFLLQVCDAVRSAVSNFPPEHLSEMLPLVSQLLCNALFTNPSAGCALAKTAVLIFGHNTSTTPQLCACIRQWLESFASSLPSQSIEEWLSLIYQASLLRLPCFGAGTSPSKFPLSRNCGNKLPKSMT</sequence>
<reference evidence="6" key="1">
    <citation type="journal article" date="2015" name="Nat. Genet.">
        <title>The genome and transcriptome of the zoonotic hookworm Ancylostoma ceylanicum identify infection-specific gene families.</title>
        <authorList>
            <person name="Schwarz E.M."/>
            <person name="Hu Y."/>
            <person name="Antoshechkin I."/>
            <person name="Miller M.M."/>
            <person name="Sternberg P.W."/>
            <person name="Aroian R.V."/>
        </authorList>
    </citation>
    <scope>NUCLEOTIDE SEQUENCE</scope>
    <source>
        <strain evidence="6">HY135</strain>
    </source>
</reference>
<keyword evidence="3" id="KW-0813">Transport</keyword>
<keyword evidence="4" id="KW-0539">Nucleus</keyword>
<dbReference type="InterPro" id="IPR051345">
    <property type="entry name" value="Importin_beta-like_NTR"/>
</dbReference>
<dbReference type="InterPro" id="IPR016024">
    <property type="entry name" value="ARM-type_fold"/>
</dbReference>
<dbReference type="STRING" id="53326.A0A016S8N4"/>
<evidence type="ECO:0000313" key="5">
    <source>
        <dbReference type="EMBL" id="EYB86831.1"/>
    </source>
</evidence>
<dbReference type="AlphaFoldDB" id="A0A016S8N4"/>
<accession>A0A016S8N4</accession>
<evidence type="ECO:0000256" key="2">
    <source>
        <dbReference type="ARBA" id="ARBA00007991"/>
    </source>
</evidence>
<dbReference type="Proteomes" id="UP000024635">
    <property type="component" value="Unassembled WGS sequence"/>
</dbReference>
<gene>
    <name evidence="5" type="primary">Acey_s0272.g926</name>
    <name evidence="5" type="ORF">Y032_0272g926</name>
</gene>
<dbReference type="InterPro" id="IPR011989">
    <property type="entry name" value="ARM-like"/>
</dbReference>
<dbReference type="GO" id="GO:0005737">
    <property type="term" value="C:cytoplasm"/>
    <property type="evidence" value="ECO:0007669"/>
    <property type="project" value="TreeGrafter"/>
</dbReference>
<evidence type="ECO:0000256" key="3">
    <source>
        <dbReference type="ARBA" id="ARBA00022448"/>
    </source>
</evidence>
<organism evidence="5 6">
    <name type="scientific">Ancylostoma ceylanicum</name>
    <dbReference type="NCBI Taxonomy" id="53326"/>
    <lineage>
        <taxon>Eukaryota</taxon>
        <taxon>Metazoa</taxon>
        <taxon>Ecdysozoa</taxon>
        <taxon>Nematoda</taxon>
        <taxon>Chromadorea</taxon>
        <taxon>Rhabditida</taxon>
        <taxon>Rhabditina</taxon>
        <taxon>Rhabditomorpha</taxon>
        <taxon>Strongyloidea</taxon>
        <taxon>Ancylostomatidae</taxon>
        <taxon>Ancylostomatinae</taxon>
        <taxon>Ancylostoma</taxon>
    </lineage>
</organism>
<dbReference type="SUPFAM" id="SSF48371">
    <property type="entry name" value="ARM repeat"/>
    <property type="match status" value="1"/>
</dbReference>
<dbReference type="PANTHER" id="PTHR12363:SF33">
    <property type="entry name" value="IMPORTIN-13"/>
    <property type="match status" value="1"/>
</dbReference>
<comment type="subcellular location">
    <subcellularLocation>
        <location evidence="1">Nucleus</location>
    </subcellularLocation>
</comment>
<evidence type="ECO:0008006" key="7">
    <source>
        <dbReference type="Google" id="ProtNLM"/>
    </source>
</evidence>
<proteinExistence type="inferred from homology"/>
<dbReference type="GO" id="GO:0005634">
    <property type="term" value="C:nucleus"/>
    <property type="evidence" value="ECO:0007669"/>
    <property type="project" value="UniProtKB-SubCell"/>
</dbReference>
<name>A0A016S8N4_9BILA</name>
<comment type="similarity">
    <text evidence="2">Belongs to the importin beta family.</text>
</comment>
<dbReference type="PANTHER" id="PTHR12363">
    <property type="entry name" value="TRANSPORTIN 3 AND IMPORTIN 13"/>
    <property type="match status" value="1"/>
</dbReference>
<comment type="caution">
    <text evidence="5">The sequence shown here is derived from an EMBL/GenBank/DDBJ whole genome shotgun (WGS) entry which is preliminary data.</text>
</comment>
<protein>
    <recommendedName>
        <fullName evidence="7">MMS19 nucleotide excision repair protein</fullName>
    </recommendedName>
</protein>
<dbReference type="GO" id="GO:0006606">
    <property type="term" value="P:protein import into nucleus"/>
    <property type="evidence" value="ECO:0007669"/>
    <property type="project" value="TreeGrafter"/>
</dbReference>
<evidence type="ECO:0000313" key="6">
    <source>
        <dbReference type="Proteomes" id="UP000024635"/>
    </source>
</evidence>
<evidence type="ECO:0000256" key="4">
    <source>
        <dbReference type="ARBA" id="ARBA00023242"/>
    </source>
</evidence>